<keyword evidence="3" id="KW-1185">Reference proteome</keyword>
<proteinExistence type="predicted"/>
<dbReference type="EMBL" id="CP027226">
    <property type="protein sequence ID" value="AVM41802.1"/>
    <property type="molecule type" value="Genomic_DNA"/>
</dbReference>
<keyword evidence="1" id="KW-0472">Membrane</keyword>
<dbReference type="RefSeq" id="WP_106011790.1">
    <property type="nucleotide sequence ID" value="NZ_CP027226.1"/>
</dbReference>
<dbReference type="AlphaFoldDB" id="A0A2S0KL87"/>
<accession>A0A2S0KL87</accession>
<organism evidence="2 3">
    <name type="scientific">Fastidiosipila sanguinis</name>
    <dbReference type="NCBI Taxonomy" id="236753"/>
    <lineage>
        <taxon>Bacteria</taxon>
        <taxon>Bacillati</taxon>
        <taxon>Bacillota</taxon>
        <taxon>Clostridia</taxon>
        <taxon>Eubacteriales</taxon>
        <taxon>Oscillospiraceae</taxon>
        <taxon>Fastidiosipila</taxon>
    </lineage>
</organism>
<feature type="transmembrane region" description="Helical" evidence="1">
    <location>
        <begin position="271"/>
        <end position="293"/>
    </location>
</feature>
<evidence type="ECO:0000313" key="3">
    <source>
        <dbReference type="Proteomes" id="UP000237947"/>
    </source>
</evidence>
<dbReference type="OrthoDB" id="2971545at2"/>
<evidence type="ECO:0000313" key="2">
    <source>
        <dbReference type="EMBL" id="AVM41802.1"/>
    </source>
</evidence>
<dbReference type="KEGG" id="fsa:C5Q98_00515"/>
<sequence>MNYRTLKMFLYKQKLAMVFSFVFLALGLLSLAMTFAKYNYLTKNFTEFKKLNFKPAYYIYLSDEDNTEKIKEVKENLEKYDFVEKVIAIKRPRIIFPRGSYMGEKFSDYRLISLEDMNLLLQNNVKIPDDIINNFETDTVYAIAPYEYDMNKGSEFKLNLNEKEINFRVIARQSEGQMHLNLNSISNILSVDSIFADKPDVVYIYDPNNILSDKVFIEPGMIINFSDKVKDNEKSFIIDYLKSMGVIAVYDIENMLQASNYVINLSAKRQLTIPIVLCIAAFVMFQSLTVLRFHKLKNRIMIFRILGMSKSKIFLGLNFWSSLLVLIANFFTIIFVIWLKNMPDESYWKQAVLFDSTIFKIILIFSLFLLLIQYFINLNLVTKNNFDRKSEE</sequence>
<protein>
    <submittedName>
        <fullName evidence="2">Uncharacterized protein</fullName>
    </submittedName>
</protein>
<feature type="transmembrane region" description="Helical" evidence="1">
    <location>
        <begin position="358"/>
        <end position="380"/>
    </location>
</feature>
<gene>
    <name evidence="2" type="ORF">C5Q98_00515</name>
</gene>
<feature type="transmembrane region" description="Helical" evidence="1">
    <location>
        <begin position="313"/>
        <end position="338"/>
    </location>
</feature>
<evidence type="ECO:0000256" key="1">
    <source>
        <dbReference type="SAM" id="Phobius"/>
    </source>
</evidence>
<name>A0A2S0KL87_9FIRM</name>
<dbReference type="Proteomes" id="UP000237947">
    <property type="component" value="Chromosome"/>
</dbReference>
<keyword evidence="1" id="KW-1133">Transmembrane helix</keyword>
<keyword evidence="1" id="KW-0812">Transmembrane</keyword>
<reference evidence="3" key="1">
    <citation type="submission" date="2018-02" db="EMBL/GenBank/DDBJ databases">
        <authorList>
            <person name="Holder M.E."/>
            <person name="Ajami N.J."/>
            <person name="Petrosino J.F."/>
        </authorList>
    </citation>
    <scope>NUCLEOTIDE SEQUENCE [LARGE SCALE GENOMIC DNA]</scope>
    <source>
        <strain evidence="3">CCUG 47711</strain>
    </source>
</reference>